<dbReference type="EMBL" id="BGPR01003122">
    <property type="protein sequence ID" value="GBM83952.1"/>
    <property type="molecule type" value="Genomic_DNA"/>
</dbReference>
<evidence type="ECO:0000256" key="1">
    <source>
        <dbReference type="SAM" id="MobiDB-lite"/>
    </source>
</evidence>
<sequence>MNSDRLNYVPPSAIEEHILSPYWIFKSYSFSSARTNIAIVKYEWKLRVPKLNRHFQSSQPFLNGPANTPPSIVPPNLRIVPEAGPRSTNLSD</sequence>
<accession>A0A4Y2J421</accession>
<evidence type="ECO:0000313" key="2">
    <source>
        <dbReference type="EMBL" id="GBM83952.1"/>
    </source>
</evidence>
<gene>
    <name evidence="2" type="ORF">AVEN_100088_1</name>
</gene>
<protein>
    <submittedName>
        <fullName evidence="2">Uncharacterized protein</fullName>
    </submittedName>
</protein>
<keyword evidence="3" id="KW-1185">Reference proteome</keyword>
<evidence type="ECO:0000313" key="3">
    <source>
        <dbReference type="Proteomes" id="UP000499080"/>
    </source>
</evidence>
<reference evidence="2 3" key="1">
    <citation type="journal article" date="2019" name="Sci. Rep.">
        <title>Orb-weaving spider Araneus ventricosus genome elucidates the spidroin gene catalogue.</title>
        <authorList>
            <person name="Kono N."/>
            <person name="Nakamura H."/>
            <person name="Ohtoshi R."/>
            <person name="Moran D.A.P."/>
            <person name="Shinohara A."/>
            <person name="Yoshida Y."/>
            <person name="Fujiwara M."/>
            <person name="Mori M."/>
            <person name="Tomita M."/>
            <person name="Arakawa K."/>
        </authorList>
    </citation>
    <scope>NUCLEOTIDE SEQUENCE [LARGE SCALE GENOMIC DNA]</scope>
</reference>
<name>A0A4Y2J421_ARAVE</name>
<dbReference type="Proteomes" id="UP000499080">
    <property type="component" value="Unassembled WGS sequence"/>
</dbReference>
<feature type="region of interest" description="Disordered" evidence="1">
    <location>
        <begin position="59"/>
        <end position="92"/>
    </location>
</feature>
<organism evidence="2 3">
    <name type="scientific">Araneus ventricosus</name>
    <name type="common">Orbweaver spider</name>
    <name type="synonym">Epeira ventricosa</name>
    <dbReference type="NCBI Taxonomy" id="182803"/>
    <lineage>
        <taxon>Eukaryota</taxon>
        <taxon>Metazoa</taxon>
        <taxon>Ecdysozoa</taxon>
        <taxon>Arthropoda</taxon>
        <taxon>Chelicerata</taxon>
        <taxon>Arachnida</taxon>
        <taxon>Araneae</taxon>
        <taxon>Araneomorphae</taxon>
        <taxon>Entelegynae</taxon>
        <taxon>Araneoidea</taxon>
        <taxon>Araneidae</taxon>
        <taxon>Araneus</taxon>
    </lineage>
</organism>
<proteinExistence type="predicted"/>
<comment type="caution">
    <text evidence="2">The sequence shown here is derived from an EMBL/GenBank/DDBJ whole genome shotgun (WGS) entry which is preliminary data.</text>
</comment>
<dbReference type="AlphaFoldDB" id="A0A4Y2J421"/>